<proteinExistence type="predicted"/>
<feature type="region of interest" description="Disordered" evidence="1">
    <location>
        <begin position="920"/>
        <end position="942"/>
    </location>
</feature>
<organism evidence="2 3">
    <name type="scientific">Patiria miniata</name>
    <name type="common">Bat star</name>
    <name type="synonym">Asterina miniata</name>
    <dbReference type="NCBI Taxonomy" id="46514"/>
    <lineage>
        <taxon>Eukaryota</taxon>
        <taxon>Metazoa</taxon>
        <taxon>Echinodermata</taxon>
        <taxon>Eleutherozoa</taxon>
        <taxon>Asterozoa</taxon>
        <taxon>Asteroidea</taxon>
        <taxon>Valvatacea</taxon>
        <taxon>Valvatida</taxon>
        <taxon>Asterinidae</taxon>
        <taxon>Patiria</taxon>
    </lineage>
</organism>
<keyword evidence="3" id="KW-1185">Reference proteome</keyword>
<dbReference type="OMA" id="QPCEKQV"/>
<dbReference type="RefSeq" id="XP_038078366.1">
    <property type="nucleotide sequence ID" value="XM_038222438.1"/>
</dbReference>
<feature type="compositionally biased region" description="Polar residues" evidence="1">
    <location>
        <begin position="1032"/>
        <end position="1054"/>
    </location>
</feature>
<feature type="compositionally biased region" description="Low complexity" evidence="1">
    <location>
        <begin position="867"/>
        <end position="878"/>
    </location>
</feature>
<feature type="region of interest" description="Disordered" evidence="1">
    <location>
        <begin position="1132"/>
        <end position="1151"/>
    </location>
</feature>
<sequence length="1420" mass="155805">MASEIQSQALQVSQDGPSHIQMLPSEVWLQGQDYGTDFPERHAGLETEQIQLRYPSPMRWQTDALPGDTEDTGLGDSVSAGGMCQRPYPVLLIRANPVSDSDDELETPSLMPSSDILQNQDVVEEAGHISPSSGSASPGNLAVYINCKPALLSSLKDPTLETTSETERQQAESNTLSVQHTEALSTLEFSSHLQGHSASPNQSIAYPTYQYLMTNEPLTMPPISPETCDDLSTTSPQASRQTIAGIFQDTLQSLRARSASAEMASVAESHPFTFLRDSISNKSEMGFPRTASMGFSSEPTLSNKRTIYDINDNLLPSSESHISKQFCSETREAVDRHQHNYVQSMKLPRSEPQLSPSPNHHLNFQTRNATQRIGSCHPQEIQFQMCNSISLANKFKLPSPENANTPTYSSGIHARAVSTEKMPRSPIPYFSNVAYGGTSTVVPSLKHLTNHHPHSCVSSLPRPKSLDAQRFPYLTSEIPTPFCLPSPSSRVPGALPARETLQMSPLHHTPNEHVSVGAVQSPGLATDVPSPIAVFPFDATPVPWPSLPPVNSKGSAIGSAAARAPAMVSPLHEPANLPTQPFQPSLPYLARVPNAAPDHVPFTNHWSPIDILGADKPVAPSSRPQFRFFPVSGHMDHSFCPPPAVSLPSMTSVAMPVSSSPMHWPPATPSPTGTFQKCVPSFQSSTVQWLSVPTSKAWRPANISRSSHLPSFGNFSLQSPEMMPQTSSVGPAGLSYTDLFRNGDTLQPSTPYQRKPPPPYPGERPTQPVQDSYPYTESLKKYQIPTQKLSPVNEPVHPYLLKELLVNPPLVNPFQHPAMNTYPHVHCSSKYTPGAATQENVPPEHVSKRSRSKARRQNKALKKRAASKTSSSQQSTSSDTMGSWVSKFIQTSFDFLRETSLQNPTPTLCSEKCLPASHQGEEVRLASQPGATSKEGDGLPKASPVVQTAELPSTVPESARSFPLPHRQEVPLRSFQQNLSFEVKEPQTKPANEFLKVFLAWRANIRKCSEQTKDNTISTTAEVDASTVPFSDSVQSLHNSHGNDSSSNEVSQAPTKELTGHGLCDSVESLPQSDQSFKPASTQDAMPASLGEVTAHGLSHSTESLLHVHVDPKSKASTTTHEDLNAGQRSQYMGPFQEHSSPGRAANKVPDESPLRELIGQGSSNCAENLQQINPSSNASTESLQKVDQRSNASTEIQGVANQAQTLHMMQPSEEHLSPLGRAAEEKVLGNIFRCINCNQVTAYIRINQLTRCDTEVLAKLNLFIGEKPEKMSGLLMCESCLNSLRLIGLDQQKLERARADFRREICKDTFLMTWVSHSLRKNYCVHCGCTLLPHPHRTDIFRETSDGWVPADVIISELSVLSPMRDRHELYLCMPCFRDLASIREALTLMKIDMAKFLEKMSQESVMYFYCCKKVVKIS</sequence>
<feature type="compositionally biased region" description="Polar residues" evidence="1">
    <location>
        <begin position="716"/>
        <end position="729"/>
    </location>
</feature>
<accession>A0A914BRX2</accession>
<evidence type="ECO:0000256" key="1">
    <source>
        <dbReference type="SAM" id="MobiDB-lite"/>
    </source>
</evidence>
<dbReference type="OrthoDB" id="10677957at2759"/>
<dbReference type="EnsemblMetazoa" id="XM_038222438.1">
    <property type="protein sequence ID" value="XP_038078366.1"/>
    <property type="gene ID" value="LOC119745819"/>
</dbReference>
<feature type="region of interest" description="Disordered" evidence="1">
    <location>
        <begin position="830"/>
        <end position="881"/>
    </location>
</feature>
<dbReference type="GeneID" id="119745819"/>
<feature type="region of interest" description="Disordered" evidence="1">
    <location>
        <begin position="716"/>
        <end position="772"/>
    </location>
</feature>
<evidence type="ECO:0000313" key="3">
    <source>
        <dbReference type="Proteomes" id="UP000887568"/>
    </source>
</evidence>
<feature type="compositionally biased region" description="Polar residues" evidence="1">
    <location>
        <begin position="830"/>
        <end position="840"/>
    </location>
</feature>
<evidence type="ECO:0000313" key="2">
    <source>
        <dbReference type="EnsemblMetazoa" id="XP_038078366.1"/>
    </source>
</evidence>
<name>A0A914BRX2_PATMI</name>
<reference evidence="2" key="1">
    <citation type="submission" date="2022-11" db="UniProtKB">
        <authorList>
            <consortium name="EnsemblMetazoa"/>
        </authorList>
    </citation>
    <scope>IDENTIFICATION</scope>
</reference>
<feature type="compositionally biased region" description="Polar residues" evidence="1">
    <location>
        <begin position="1069"/>
        <end position="1084"/>
    </location>
</feature>
<protein>
    <submittedName>
        <fullName evidence="2">Uncharacterized protein</fullName>
    </submittedName>
</protein>
<feature type="compositionally biased region" description="Basic residues" evidence="1">
    <location>
        <begin position="848"/>
        <end position="866"/>
    </location>
</feature>
<feature type="region of interest" description="Disordered" evidence="1">
    <location>
        <begin position="1032"/>
        <end position="1084"/>
    </location>
</feature>
<dbReference type="Proteomes" id="UP000887568">
    <property type="component" value="Unplaced"/>
</dbReference>